<dbReference type="AlphaFoldDB" id="A0A0T5X7P5"/>
<dbReference type="EMBL" id="ACJX03000001">
    <property type="protein sequence ID" value="KRT34383.1"/>
    <property type="molecule type" value="Genomic_DNA"/>
</dbReference>
<dbReference type="OrthoDB" id="9795264at2"/>
<comment type="caution">
    <text evidence="1">The sequence shown here is derived from an EMBL/GenBank/DDBJ whole genome shotgun (WGS) entry which is preliminary data.</text>
</comment>
<evidence type="ECO:0000313" key="2">
    <source>
        <dbReference type="Proteomes" id="UP000005273"/>
    </source>
</evidence>
<dbReference type="Proteomes" id="UP000005273">
    <property type="component" value="Unassembled WGS sequence"/>
</dbReference>
<gene>
    <name evidence="1" type="ORF">HMPREF1705_04116</name>
</gene>
<proteinExistence type="predicted"/>
<organism evidence="1 2">
    <name type="scientific">Acetomicrobium hydrogeniformans ATCC BAA-1850</name>
    <dbReference type="NCBI Taxonomy" id="592015"/>
    <lineage>
        <taxon>Bacteria</taxon>
        <taxon>Thermotogati</taxon>
        <taxon>Synergistota</taxon>
        <taxon>Synergistia</taxon>
        <taxon>Synergistales</taxon>
        <taxon>Acetomicrobiaceae</taxon>
        <taxon>Acetomicrobium</taxon>
    </lineage>
</organism>
<keyword evidence="2" id="KW-1185">Reference proteome</keyword>
<name>A0A0T5X7P5_9BACT</name>
<sequence>MLEPKMTRRLRMTFETEDGPWTLSLSDVKEGLLPEDVESVMQTIVDNSIFGIPPTGIVKAELIETDTTQLV</sequence>
<dbReference type="RefSeq" id="WP_057940620.1">
    <property type="nucleotide sequence ID" value="NZ_ACJX03000001.1"/>
</dbReference>
<evidence type="ECO:0008006" key="3">
    <source>
        <dbReference type="Google" id="ProtNLM"/>
    </source>
</evidence>
<evidence type="ECO:0000313" key="1">
    <source>
        <dbReference type="EMBL" id="KRT34383.1"/>
    </source>
</evidence>
<dbReference type="Pfam" id="PF11148">
    <property type="entry name" value="DUF2922"/>
    <property type="match status" value="1"/>
</dbReference>
<dbReference type="InterPro" id="IPR021321">
    <property type="entry name" value="DUF2922"/>
</dbReference>
<accession>A0A0T5X7P5</accession>
<protein>
    <recommendedName>
        <fullName evidence="3">DUF2922 domain-containing protein</fullName>
    </recommendedName>
</protein>
<reference evidence="2" key="1">
    <citation type="submission" date="2012-09" db="EMBL/GenBank/DDBJ databases">
        <authorList>
            <person name="Weinstock G."/>
            <person name="Sodergren E."/>
            <person name="Clifton S."/>
            <person name="Fulton L."/>
            <person name="Fulton B."/>
            <person name="Courtney L."/>
            <person name="Fronick C."/>
            <person name="Harrison M."/>
            <person name="Strong C."/>
            <person name="Farmer C."/>
            <person name="Delehaunty K."/>
            <person name="Markovic C."/>
            <person name="Hall O."/>
            <person name="Minx P."/>
            <person name="Tomlinson C."/>
            <person name="Mitreva M."/>
            <person name="Nelson J."/>
            <person name="Hou S."/>
            <person name="Wollam A."/>
            <person name="Pepin K.H."/>
            <person name="Johnson M."/>
            <person name="Bhonagiri V."/>
            <person name="Nash W.E."/>
            <person name="Suruliraj S."/>
            <person name="Warren W."/>
            <person name="Chinwalla A."/>
            <person name="Mardis E.R."/>
            <person name="Wilson R.K."/>
        </authorList>
    </citation>
    <scope>NUCLEOTIDE SEQUENCE [LARGE SCALE GENOMIC DNA]</scope>
    <source>
        <strain evidence="2">OS1</strain>
    </source>
</reference>
<dbReference type="STRING" id="592015.HMPREF1705_04116"/>